<dbReference type="OrthoDB" id="7957667at2"/>
<accession>A0A366FNH9</accession>
<dbReference type="Pfam" id="PF00378">
    <property type="entry name" value="ECH_1"/>
    <property type="match status" value="1"/>
</dbReference>
<evidence type="ECO:0000313" key="4">
    <source>
        <dbReference type="Proteomes" id="UP000253529"/>
    </source>
</evidence>
<dbReference type="RefSeq" id="WP_113888897.1">
    <property type="nucleotide sequence ID" value="NZ_QNRK01000008.1"/>
</dbReference>
<dbReference type="PROSITE" id="PS00166">
    <property type="entry name" value="ENOYL_COA_HYDRATASE"/>
    <property type="match status" value="1"/>
</dbReference>
<sequence length="248" mass="26236">MALIQSNLADGVGTIAFDNYGRRNALSAALIAEAIAALSAMRADARVVVLRAASKNKIWSAGHDLGELSPRGQDPLAWRDPLEQLLRAVGDFPGPVIAMIDGSVWGGACDLALDCDIALGDPDASFAFVPARIGLPYNLSGVQRFVARLPPNVAMEMAATADPVDAERALRVNLLNHLVPAPELETRTYAMAKTIAGRHRESIAAFKAQARALLSAASISPERAEYLEGVRWSVYAANALPSGAAPKE</sequence>
<dbReference type="InterPro" id="IPR018376">
    <property type="entry name" value="Enoyl-CoA_hyd/isom_CS"/>
</dbReference>
<dbReference type="SUPFAM" id="SSF52096">
    <property type="entry name" value="ClpP/crotonase"/>
    <property type="match status" value="1"/>
</dbReference>
<dbReference type="GO" id="GO:0003824">
    <property type="term" value="F:catalytic activity"/>
    <property type="evidence" value="ECO:0007669"/>
    <property type="project" value="InterPro"/>
</dbReference>
<dbReference type="GO" id="GO:0006635">
    <property type="term" value="P:fatty acid beta-oxidation"/>
    <property type="evidence" value="ECO:0007669"/>
    <property type="project" value="TreeGrafter"/>
</dbReference>
<evidence type="ECO:0000256" key="2">
    <source>
        <dbReference type="RuleBase" id="RU003707"/>
    </source>
</evidence>
<gene>
    <name evidence="3" type="ORF">DFR50_108157</name>
</gene>
<dbReference type="EMBL" id="QNRK01000008">
    <property type="protein sequence ID" value="RBP15600.1"/>
    <property type="molecule type" value="Genomic_DNA"/>
</dbReference>
<proteinExistence type="inferred from homology"/>
<evidence type="ECO:0000256" key="1">
    <source>
        <dbReference type="ARBA" id="ARBA00005254"/>
    </source>
</evidence>
<dbReference type="InterPro" id="IPR001753">
    <property type="entry name" value="Enoyl-CoA_hydra/iso"/>
</dbReference>
<dbReference type="Proteomes" id="UP000253529">
    <property type="component" value="Unassembled WGS sequence"/>
</dbReference>
<organism evidence="3 4">
    <name type="scientific">Roseiarcus fermentans</name>
    <dbReference type="NCBI Taxonomy" id="1473586"/>
    <lineage>
        <taxon>Bacteria</taxon>
        <taxon>Pseudomonadati</taxon>
        <taxon>Pseudomonadota</taxon>
        <taxon>Alphaproteobacteria</taxon>
        <taxon>Hyphomicrobiales</taxon>
        <taxon>Roseiarcaceae</taxon>
        <taxon>Roseiarcus</taxon>
    </lineage>
</organism>
<dbReference type="InterPro" id="IPR029045">
    <property type="entry name" value="ClpP/crotonase-like_dom_sf"/>
</dbReference>
<comment type="similarity">
    <text evidence="1 2">Belongs to the enoyl-CoA hydratase/isomerase family.</text>
</comment>
<dbReference type="CDD" id="cd06558">
    <property type="entry name" value="crotonase-like"/>
    <property type="match status" value="1"/>
</dbReference>
<name>A0A366FNH9_9HYPH</name>
<protein>
    <submittedName>
        <fullName evidence="3">Methylmalonyl-CoA decarboxylase</fullName>
    </submittedName>
</protein>
<reference evidence="3 4" key="1">
    <citation type="submission" date="2018-06" db="EMBL/GenBank/DDBJ databases">
        <title>Genomic Encyclopedia of Type Strains, Phase IV (KMG-IV): sequencing the most valuable type-strain genomes for metagenomic binning, comparative biology and taxonomic classification.</title>
        <authorList>
            <person name="Goeker M."/>
        </authorList>
    </citation>
    <scope>NUCLEOTIDE SEQUENCE [LARGE SCALE GENOMIC DNA]</scope>
    <source>
        <strain evidence="3 4">DSM 24875</strain>
    </source>
</reference>
<dbReference type="PANTHER" id="PTHR11941:SF54">
    <property type="entry name" value="ENOYL-COA HYDRATASE, MITOCHONDRIAL"/>
    <property type="match status" value="1"/>
</dbReference>
<dbReference type="Gene3D" id="3.90.226.10">
    <property type="entry name" value="2-enoyl-CoA Hydratase, Chain A, domain 1"/>
    <property type="match status" value="1"/>
</dbReference>
<dbReference type="AlphaFoldDB" id="A0A366FNH9"/>
<comment type="caution">
    <text evidence="3">The sequence shown here is derived from an EMBL/GenBank/DDBJ whole genome shotgun (WGS) entry which is preliminary data.</text>
</comment>
<dbReference type="PANTHER" id="PTHR11941">
    <property type="entry name" value="ENOYL-COA HYDRATASE-RELATED"/>
    <property type="match status" value="1"/>
</dbReference>
<evidence type="ECO:0000313" key="3">
    <source>
        <dbReference type="EMBL" id="RBP15600.1"/>
    </source>
</evidence>
<keyword evidence="4" id="KW-1185">Reference proteome</keyword>